<name>A0A8S1F0R7_9PELO</name>
<evidence type="ECO:0000313" key="3">
    <source>
        <dbReference type="Proteomes" id="UP000494206"/>
    </source>
</evidence>
<accession>A0A8S1F0R7</accession>
<evidence type="ECO:0000256" key="1">
    <source>
        <dbReference type="SAM" id="MobiDB-lite"/>
    </source>
</evidence>
<proteinExistence type="predicted"/>
<dbReference type="AlphaFoldDB" id="A0A8S1F0R7"/>
<comment type="caution">
    <text evidence="2">The sequence shown here is derived from an EMBL/GenBank/DDBJ whole genome shotgun (WGS) entry which is preliminary data.</text>
</comment>
<dbReference type="Proteomes" id="UP000494206">
    <property type="component" value="Unassembled WGS sequence"/>
</dbReference>
<gene>
    <name evidence="2" type="ORF">CBOVIS_LOCUS11208</name>
</gene>
<dbReference type="EMBL" id="CADEPM010000008">
    <property type="protein sequence ID" value="CAB3409571.1"/>
    <property type="molecule type" value="Genomic_DNA"/>
</dbReference>
<organism evidence="2 3">
    <name type="scientific">Caenorhabditis bovis</name>
    <dbReference type="NCBI Taxonomy" id="2654633"/>
    <lineage>
        <taxon>Eukaryota</taxon>
        <taxon>Metazoa</taxon>
        <taxon>Ecdysozoa</taxon>
        <taxon>Nematoda</taxon>
        <taxon>Chromadorea</taxon>
        <taxon>Rhabditida</taxon>
        <taxon>Rhabditina</taxon>
        <taxon>Rhabditomorpha</taxon>
        <taxon>Rhabditoidea</taxon>
        <taxon>Rhabditidae</taxon>
        <taxon>Peloderinae</taxon>
        <taxon>Caenorhabditis</taxon>
    </lineage>
</organism>
<reference evidence="2 3" key="1">
    <citation type="submission" date="2020-04" db="EMBL/GenBank/DDBJ databases">
        <authorList>
            <person name="Laetsch R D."/>
            <person name="Stevens L."/>
            <person name="Kumar S."/>
            <person name="Blaxter L. M."/>
        </authorList>
    </citation>
    <scope>NUCLEOTIDE SEQUENCE [LARGE SCALE GENOMIC DNA]</scope>
</reference>
<sequence>MPLTRRSAMKRKSTEHAGEAESPKRLRFSEAVKEIHVENVEETMLRNHGIRVTRPAFFMDMKEEFCNENNHNFEKSLLIQPPFMKDDSNCSLPDSVNYSMNDLGFNTQNDEISQRYDAIAKMVSLKKPSPIRHQCLKFHNRRDRNGWPLNELGATFDQCMPATSCKETASRPESDEN</sequence>
<feature type="region of interest" description="Disordered" evidence="1">
    <location>
        <begin position="1"/>
        <end position="24"/>
    </location>
</feature>
<evidence type="ECO:0000313" key="2">
    <source>
        <dbReference type="EMBL" id="CAB3409571.1"/>
    </source>
</evidence>
<keyword evidence="3" id="KW-1185">Reference proteome</keyword>
<feature type="compositionally biased region" description="Basic and acidic residues" evidence="1">
    <location>
        <begin position="12"/>
        <end position="24"/>
    </location>
</feature>
<protein>
    <submittedName>
        <fullName evidence="2">Uncharacterized protein</fullName>
    </submittedName>
</protein>